<evidence type="ECO:0000256" key="5">
    <source>
        <dbReference type="ARBA" id="ARBA00023136"/>
    </source>
</evidence>
<keyword evidence="3 7" id="KW-0812">Transmembrane</keyword>
<dbReference type="EMBL" id="JPGG01000016">
    <property type="protein sequence ID" value="KGC13867.1"/>
    <property type="molecule type" value="Genomic_DNA"/>
</dbReference>
<feature type="region of interest" description="Disordered" evidence="6">
    <location>
        <begin position="1"/>
        <end position="21"/>
    </location>
</feature>
<name>A0A095G900_BURGA</name>
<feature type="transmembrane region" description="Helical" evidence="7">
    <location>
        <begin position="126"/>
        <end position="148"/>
    </location>
</feature>
<evidence type="ECO:0000313" key="10">
    <source>
        <dbReference type="EMBL" id="PEH42384.1"/>
    </source>
</evidence>
<dbReference type="InterPro" id="IPR020846">
    <property type="entry name" value="MFS_dom"/>
</dbReference>
<dbReference type="Proteomes" id="UP000220629">
    <property type="component" value="Unassembled WGS sequence"/>
</dbReference>
<evidence type="ECO:0000259" key="8">
    <source>
        <dbReference type="PROSITE" id="PS50850"/>
    </source>
</evidence>
<dbReference type="PANTHER" id="PTHR43791:SF36">
    <property type="entry name" value="TRANSPORTER, PUTATIVE (AFU_ORTHOLOGUE AFUA_6G08340)-RELATED"/>
    <property type="match status" value="1"/>
</dbReference>
<evidence type="ECO:0000256" key="7">
    <source>
        <dbReference type="SAM" id="Phobius"/>
    </source>
</evidence>
<dbReference type="OMA" id="AKLHMNA"/>
<feature type="transmembrane region" description="Helical" evidence="7">
    <location>
        <begin position="352"/>
        <end position="373"/>
    </location>
</feature>
<reference evidence="12" key="3">
    <citation type="submission" date="2017-09" db="EMBL/GenBank/DDBJ databases">
        <title>FDA dAtabase for Regulatory Grade micrObial Sequences (FDA-ARGOS): Supporting development and validation of Infectious Disease Dx tests.</title>
        <authorList>
            <person name="Minogue T."/>
            <person name="Wolcott M."/>
            <person name="Wasieloski L."/>
            <person name="Aguilar W."/>
            <person name="Moore D."/>
            <person name="Tallon L."/>
            <person name="Sadzewicz L."/>
            <person name="Ott S."/>
            <person name="Zhao X."/>
            <person name="Nagaraj S."/>
            <person name="Vavikolanu K."/>
            <person name="Aluvathingal J."/>
            <person name="Nadendla S."/>
            <person name="Sichtig H."/>
        </authorList>
    </citation>
    <scope>NUCLEOTIDE SEQUENCE [LARGE SCALE GENOMIC DNA]</scope>
    <source>
        <strain evidence="12">FDAARGOS_390</strain>
    </source>
</reference>
<dbReference type="GO" id="GO:0016020">
    <property type="term" value="C:membrane"/>
    <property type="evidence" value="ECO:0007669"/>
    <property type="project" value="UniProtKB-SubCell"/>
</dbReference>
<evidence type="ECO:0000256" key="1">
    <source>
        <dbReference type="ARBA" id="ARBA00004141"/>
    </source>
</evidence>
<dbReference type="Gene3D" id="1.20.1250.20">
    <property type="entry name" value="MFS general substrate transporter like domains"/>
    <property type="match status" value="2"/>
</dbReference>
<dbReference type="PANTHER" id="PTHR43791">
    <property type="entry name" value="PERMEASE-RELATED"/>
    <property type="match status" value="1"/>
</dbReference>
<feature type="transmembrane region" description="Helical" evidence="7">
    <location>
        <begin position="36"/>
        <end position="57"/>
    </location>
</feature>
<dbReference type="FunFam" id="1.20.1250.20:FF:000018">
    <property type="entry name" value="MFS transporter permease"/>
    <property type="match status" value="1"/>
</dbReference>
<proteinExistence type="predicted"/>
<keyword evidence="2" id="KW-0813">Transport</keyword>
<dbReference type="AlphaFoldDB" id="A0A095G900"/>
<dbReference type="Pfam" id="PF07690">
    <property type="entry name" value="MFS_1"/>
    <property type="match status" value="1"/>
</dbReference>
<dbReference type="CDD" id="cd17319">
    <property type="entry name" value="MFS_ExuT_GudP_like"/>
    <property type="match status" value="1"/>
</dbReference>
<sequence>MTKSQAARSGETGARATDPAADGEEKRVVGLVARRLLPFLALIYVVAYIDRTVVGFAKLHMNAAIGLSDAAYGLGAGLFFIGYFLCEVPSNLALSRFGARVWFARILFTWGAITMATAFVTGPNGFYTLRFLLGAAEAGLYPGILYFLTHWFPMRHRARVIGLLVLAQPIAGIITGPISGLVLEMHGVAGLANWQMLFILSGLPAVLLCWPTLRVLPDTPAQARWLAEPDRRWIEQALAADRGRYALDPHLSPFAALKDRRVLLMALLYLPFPISIYGLSLWLPTIIKAFGVSDSTAGLISAVPYICAVIGLLIVPRHSDRHRERHWHIVAVTAFGALAMAASAWFRAPALQLLFISLTAFAVYSIQAVVWALPGQFLSGPSAAVGIATINSIANLGGYFGPYSVGLIKDATGSLAAGLYFLAATLLVAVLMAFAVRAALRASTPAGALAADALAHQES</sequence>
<feature type="transmembrane region" description="Helical" evidence="7">
    <location>
        <begin position="63"/>
        <end position="85"/>
    </location>
</feature>
<organism evidence="10 12">
    <name type="scientific">Burkholderia gladioli</name>
    <name type="common">Pseudomonas marginata</name>
    <name type="synonym">Phytomonas marginata</name>
    <dbReference type="NCBI Taxonomy" id="28095"/>
    <lineage>
        <taxon>Bacteria</taxon>
        <taxon>Pseudomonadati</taxon>
        <taxon>Pseudomonadota</taxon>
        <taxon>Betaproteobacteria</taxon>
        <taxon>Burkholderiales</taxon>
        <taxon>Burkholderiaceae</taxon>
        <taxon>Burkholderia</taxon>
    </lineage>
</organism>
<dbReference type="KEGG" id="bgo:BM43_5014"/>
<reference evidence="9 11" key="1">
    <citation type="submission" date="2014-04" db="EMBL/GenBank/DDBJ databases">
        <authorList>
            <person name="Bishop-Lilly K.A."/>
            <person name="Broomall S.M."/>
            <person name="Chain P.S."/>
            <person name="Chertkov O."/>
            <person name="Coyne S.R."/>
            <person name="Daligault H.E."/>
            <person name="Davenport K.W."/>
            <person name="Erkkila T."/>
            <person name="Frey K.G."/>
            <person name="Gibbons H.S."/>
            <person name="Gu W."/>
            <person name="Jaissle J."/>
            <person name="Johnson S.L."/>
            <person name="Koroleva G.I."/>
            <person name="Ladner J.T."/>
            <person name="Lo C.-C."/>
            <person name="Minogue T.D."/>
            <person name="Munk C."/>
            <person name="Palacios G.F."/>
            <person name="Redden C.L."/>
            <person name="Rosenzweig C.N."/>
            <person name="Scholz M.B."/>
            <person name="Teshima H."/>
            <person name="Xu Y."/>
        </authorList>
    </citation>
    <scope>NUCLEOTIDE SEQUENCE [LARGE SCALE GENOMIC DNA]</scope>
    <source>
        <strain evidence="11">gladioli</strain>
        <strain evidence="9">Gladioli</strain>
    </source>
</reference>
<feature type="transmembrane region" description="Helical" evidence="7">
    <location>
        <begin position="160"/>
        <end position="182"/>
    </location>
</feature>
<feature type="transmembrane region" description="Helical" evidence="7">
    <location>
        <begin position="295"/>
        <end position="315"/>
    </location>
</feature>
<evidence type="ECO:0000313" key="12">
    <source>
        <dbReference type="Proteomes" id="UP000220629"/>
    </source>
</evidence>
<evidence type="ECO:0000256" key="3">
    <source>
        <dbReference type="ARBA" id="ARBA00022692"/>
    </source>
</evidence>
<dbReference type="EMBL" id="PDDY01000001">
    <property type="protein sequence ID" value="PEH42384.1"/>
    <property type="molecule type" value="Genomic_DNA"/>
</dbReference>
<dbReference type="PROSITE" id="PS50850">
    <property type="entry name" value="MFS"/>
    <property type="match status" value="1"/>
</dbReference>
<evidence type="ECO:0000313" key="11">
    <source>
        <dbReference type="Proteomes" id="UP000029590"/>
    </source>
</evidence>
<dbReference type="InterPro" id="IPR011701">
    <property type="entry name" value="MFS"/>
</dbReference>
<feature type="transmembrane region" description="Helical" evidence="7">
    <location>
        <begin position="97"/>
        <end position="120"/>
    </location>
</feature>
<evidence type="ECO:0000256" key="2">
    <source>
        <dbReference type="ARBA" id="ARBA00022448"/>
    </source>
</evidence>
<feature type="transmembrane region" description="Helical" evidence="7">
    <location>
        <begin position="262"/>
        <end position="283"/>
    </location>
</feature>
<evidence type="ECO:0000313" key="9">
    <source>
        <dbReference type="EMBL" id="KGC13867.1"/>
    </source>
</evidence>
<evidence type="ECO:0000256" key="4">
    <source>
        <dbReference type="ARBA" id="ARBA00022989"/>
    </source>
</evidence>
<reference evidence="10" key="2">
    <citation type="submission" date="2017-09" db="EMBL/GenBank/DDBJ databases">
        <title>FDA dAtabase for Regulatory Grade micrObial Sequences (FDA-ARGOS): Supporting development and validation of Infectious Disease Dx tests.</title>
        <authorList>
            <person name="Minogue T."/>
            <person name="Wolcott M."/>
            <person name="Wasieloski L."/>
            <person name="Aguilar W."/>
            <person name="Moore D."/>
            <person name="Tallon L.J."/>
            <person name="Sadzewicz L."/>
            <person name="Ott S."/>
            <person name="Zhao X."/>
            <person name="Nagaraj S."/>
            <person name="Vavikolanu K."/>
            <person name="Aluvathingal J."/>
            <person name="Nadendla S."/>
            <person name="Sichtig H."/>
        </authorList>
    </citation>
    <scope>NUCLEOTIDE SEQUENCE</scope>
    <source>
        <strain evidence="10">FDAARGOS_390</strain>
    </source>
</reference>
<feature type="transmembrane region" description="Helical" evidence="7">
    <location>
        <begin position="194"/>
        <end position="216"/>
    </location>
</feature>
<dbReference type="SUPFAM" id="SSF103473">
    <property type="entry name" value="MFS general substrate transporter"/>
    <property type="match status" value="1"/>
</dbReference>
<accession>A0A095G900</accession>
<dbReference type="OrthoDB" id="5441967at2"/>
<evidence type="ECO:0000256" key="6">
    <source>
        <dbReference type="SAM" id="MobiDB-lite"/>
    </source>
</evidence>
<keyword evidence="4 7" id="KW-1133">Transmembrane helix</keyword>
<gene>
    <name evidence="10" type="ORF">CRM94_09615</name>
    <name evidence="9" type="ORF">DM48_2752</name>
</gene>
<comment type="caution">
    <text evidence="10">The sequence shown here is derived from an EMBL/GenBank/DDBJ whole genome shotgun (WGS) entry which is preliminary data.</text>
</comment>
<protein>
    <submittedName>
        <fullName evidence="10">MFS transporter</fullName>
    </submittedName>
    <submittedName>
        <fullName evidence="9">Major Facilitator Superfamily protein</fullName>
    </submittedName>
</protein>
<comment type="subcellular location">
    <subcellularLocation>
        <location evidence="1">Membrane</location>
        <topology evidence="1">Multi-pass membrane protein</topology>
    </subcellularLocation>
</comment>
<dbReference type="Proteomes" id="UP000029590">
    <property type="component" value="Unassembled WGS sequence"/>
</dbReference>
<dbReference type="GO" id="GO:0022857">
    <property type="term" value="F:transmembrane transporter activity"/>
    <property type="evidence" value="ECO:0007669"/>
    <property type="project" value="InterPro"/>
</dbReference>
<keyword evidence="5 7" id="KW-0472">Membrane</keyword>
<feature type="domain" description="Major facilitator superfamily (MFS) profile" evidence="8">
    <location>
        <begin position="36"/>
        <end position="441"/>
    </location>
</feature>
<dbReference type="InterPro" id="IPR036259">
    <property type="entry name" value="MFS_trans_sf"/>
</dbReference>
<feature type="transmembrane region" description="Helical" evidence="7">
    <location>
        <begin position="327"/>
        <end position="346"/>
    </location>
</feature>
<feature type="transmembrane region" description="Helical" evidence="7">
    <location>
        <begin position="417"/>
        <end position="436"/>
    </location>
</feature>
<feature type="transmembrane region" description="Helical" evidence="7">
    <location>
        <begin position="385"/>
        <end position="405"/>
    </location>
</feature>
<dbReference type="RefSeq" id="WP_013690119.1">
    <property type="nucleotide sequence ID" value="NZ_CADEQE010000010.1"/>
</dbReference>